<dbReference type="PROSITE" id="PS50975">
    <property type="entry name" value="ATP_GRASP"/>
    <property type="match status" value="1"/>
</dbReference>
<gene>
    <name evidence="8" type="ORF">ENG92_05305</name>
</gene>
<dbReference type="Pfam" id="PF22660">
    <property type="entry name" value="RS_preATP-grasp-like"/>
    <property type="match status" value="1"/>
</dbReference>
<evidence type="ECO:0000256" key="5">
    <source>
        <dbReference type="ARBA" id="ARBA00025704"/>
    </source>
</evidence>
<dbReference type="Pfam" id="PF02222">
    <property type="entry name" value="ATP-grasp"/>
    <property type="match status" value="1"/>
</dbReference>
<comment type="pathway">
    <text evidence="5">Purine metabolism.</text>
</comment>
<keyword evidence="3" id="KW-0658">Purine biosynthesis</keyword>
<dbReference type="GO" id="GO:0046872">
    <property type="term" value="F:metal ion binding"/>
    <property type="evidence" value="ECO:0007669"/>
    <property type="project" value="InterPro"/>
</dbReference>
<evidence type="ECO:0000313" key="8">
    <source>
        <dbReference type="EMBL" id="HDK38414.1"/>
    </source>
</evidence>
<dbReference type="InterPro" id="IPR013815">
    <property type="entry name" value="ATP_grasp_subdomain_1"/>
</dbReference>
<keyword evidence="1" id="KW-0436">Ligase</keyword>
<accession>A0A831KDI3</accession>
<dbReference type="InterPro" id="IPR011761">
    <property type="entry name" value="ATP-grasp"/>
</dbReference>
<dbReference type="GO" id="GO:0005524">
    <property type="term" value="F:ATP binding"/>
    <property type="evidence" value="ECO:0007669"/>
    <property type="project" value="UniProtKB-UniRule"/>
</dbReference>
<evidence type="ECO:0000256" key="6">
    <source>
        <dbReference type="PROSITE-ProRule" id="PRU00409"/>
    </source>
</evidence>
<organism evidence="8">
    <name type="scientific">Thiolapillus brandeum</name>
    <dbReference type="NCBI Taxonomy" id="1076588"/>
    <lineage>
        <taxon>Bacteria</taxon>
        <taxon>Pseudomonadati</taxon>
        <taxon>Pseudomonadota</taxon>
        <taxon>Gammaproteobacteria</taxon>
        <taxon>Chromatiales</taxon>
        <taxon>Sedimenticolaceae</taxon>
        <taxon>Thiolapillus</taxon>
    </lineage>
</organism>
<proteinExistence type="predicted"/>
<dbReference type="GO" id="GO:0006164">
    <property type="term" value="P:purine nucleotide biosynthetic process"/>
    <property type="evidence" value="ECO:0007669"/>
    <property type="project" value="UniProtKB-KW"/>
</dbReference>
<name>A0A831KDI3_9GAMM</name>
<evidence type="ECO:0000259" key="7">
    <source>
        <dbReference type="PROSITE" id="PS50975"/>
    </source>
</evidence>
<dbReference type="AlphaFoldDB" id="A0A831KDI3"/>
<dbReference type="FunFam" id="3.40.50.20:FF:000016">
    <property type="entry name" value="N5-carboxyaminoimidazole ribonucleotide synthase"/>
    <property type="match status" value="1"/>
</dbReference>
<protein>
    <submittedName>
        <fullName evidence="8">ATP-grasp domain-containing protein</fullName>
    </submittedName>
</protein>
<keyword evidence="4 6" id="KW-0067">ATP-binding</keyword>
<sequence length="198" mass="21102">MKIGILGGGQLARMLALAGYPLGLDFVVLEPASDACAAPLTGHINAAYDDTAALQQLAGEVDLITYEFESVPAAAVEQLGQSLPVYPPANALATARDRNHEKNLFRELGIETAPFAEVHDLQSLQQAVADIGLPAILKTRTLGYDGKGQLVLRDSDDLQAAWDAIGQVPAVLEGFVNFDREVSIIAVRSRCGELAFYP</sequence>
<dbReference type="SUPFAM" id="SSF56059">
    <property type="entry name" value="Glutathione synthetase ATP-binding domain-like"/>
    <property type="match status" value="1"/>
</dbReference>
<dbReference type="Gene3D" id="3.30.1490.20">
    <property type="entry name" value="ATP-grasp fold, A domain"/>
    <property type="match status" value="1"/>
</dbReference>
<dbReference type="Proteomes" id="UP000885822">
    <property type="component" value="Unassembled WGS sequence"/>
</dbReference>
<dbReference type="InterPro" id="IPR003135">
    <property type="entry name" value="ATP-grasp_carboxylate-amine"/>
</dbReference>
<dbReference type="GO" id="GO:0016874">
    <property type="term" value="F:ligase activity"/>
    <property type="evidence" value="ECO:0007669"/>
    <property type="project" value="UniProtKB-KW"/>
</dbReference>
<dbReference type="Gene3D" id="3.40.50.20">
    <property type="match status" value="1"/>
</dbReference>
<feature type="domain" description="ATP-grasp" evidence="7">
    <location>
        <begin position="102"/>
        <end position="156"/>
    </location>
</feature>
<dbReference type="PANTHER" id="PTHR11609">
    <property type="entry name" value="PURINE BIOSYNTHESIS PROTEIN 6/7, PUR6/7"/>
    <property type="match status" value="1"/>
</dbReference>
<dbReference type="GO" id="GO:0005829">
    <property type="term" value="C:cytosol"/>
    <property type="evidence" value="ECO:0007669"/>
    <property type="project" value="TreeGrafter"/>
</dbReference>
<dbReference type="InterPro" id="IPR016185">
    <property type="entry name" value="PreATP-grasp_dom_sf"/>
</dbReference>
<evidence type="ECO:0000256" key="3">
    <source>
        <dbReference type="ARBA" id="ARBA00022755"/>
    </source>
</evidence>
<evidence type="ECO:0000256" key="4">
    <source>
        <dbReference type="ARBA" id="ARBA00022840"/>
    </source>
</evidence>
<comment type="caution">
    <text evidence="8">The sequence shown here is derived from an EMBL/GenBank/DDBJ whole genome shotgun (WGS) entry which is preliminary data.</text>
</comment>
<dbReference type="InterPro" id="IPR054350">
    <property type="entry name" value="PurT/PurK_preATP-grasp"/>
</dbReference>
<evidence type="ECO:0000256" key="2">
    <source>
        <dbReference type="ARBA" id="ARBA00022741"/>
    </source>
</evidence>
<evidence type="ECO:0000256" key="1">
    <source>
        <dbReference type="ARBA" id="ARBA00022598"/>
    </source>
</evidence>
<feature type="non-terminal residue" evidence="8">
    <location>
        <position position="198"/>
    </location>
</feature>
<dbReference type="PANTHER" id="PTHR11609:SF5">
    <property type="entry name" value="PHOSPHORIBOSYLAMINOIMIDAZOLE CARBOXYLASE"/>
    <property type="match status" value="1"/>
</dbReference>
<dbReference type="SUPFAM" id="SSF52440">
    <property type="entry name" value="PreATP-grasp domain"/>
    <property type="match status" value="1"/>
</dbReference>
<keyword evidence="2 6" id="KW-0547">Nucleotide-binding</keyword>
<reference evidence="8" key="1">
    <citation type="journal article" date="2020" name="mSystems">
        <title>Genome- and Community-Level Interaction Insights into Carbon Utilization and Element Cycling Functions of Hydrothermarchaeota in Hydrothermal Sediment.</title>
        <authorList>
            <person name="Zhou Z."/>
            <person name="Liu Y."/>
            <person name="Xu W."/>
            <person name="Pan J."/>
            <person name="Luo Z.H."/>
            <person name="Li M."/>
        </authorList>
    </citation>
    <scope>NUCLEOTIDE SEQUENCE [LARGE SCALE GENOMIC DNA]</scope>
    <source>
        <strain evidence="8">HyVt-26</strain>
    </source>
</reference>
<dbReference type="FunFam" id="3.30.1490.20:FF:000015">
    <property type="entry name" value="N5-carboxyaminoimidazole ribonucleotide synthase"/>
    <property type="match status" value="1"/>
</dbReference>
<dbReference type="EMBL" id="DRCV01000233">
    <property type="protein sequence ID" value="HDK38414.1"/>
    <property type="molecule type" value="Genomic_DNA"/>
</dbReference>